<dbReference type="Gene3D" id="2.40.160.10">
    <property type="entry name" value="Porin"/>
    <property type="match status" value="1"/>
</dbReference>
<dbReference type="InterPro" id="IPR001119">
    <property type="entry name" value="SLH_dom"/>
</dbReference>
<feature type="signal peptide" evidence="1">
    <location>
        <begin position="1"/>
        <end position="23"/>
    </location>
</feature>
<organism evidence="3 4">
    <name type="scientific">Sporomusa malonica</name>
    <dbReference type="NCBI Taxonomy" id="112901"/>
    <lineage>
        <taxon>Bacteria</taxon>
        <taxon>Bacillati</taxon>
        <taxon>Bacillota</taxon>
        <taxon>Negativicutes</taxon>
        <taxon>Selenomonadales</taxon>
        <taxon>Sporomusaceae</taxon>
        <taxon>Sporomusa</taxon>
    </lineage>
</organism>
<evidence type="ECO:0000259" key="2">
    <source>
        <dbReference type="PROSITE" id="PS51272"/>
    </source>
</evidence>
<proteinExistence type="predicted"/>
<dbReference type="AlphaFoldDB" id="A0A1W2ERS3"/>
<reference evidence="3 4" key="1">
    <citation type="submission" date="2017-04" db="EMBL/GenBank/DDBJ databases">
        <authorList>
            <person name="Afonso C.L."/>
            <person name="Miller P.J."/>
            <person name="Scott M.A."/>
            <person name="Spackman E."/>
            <person name="Goraichik I."/>
            <person name="Dimitrov K.M."/>
            <person name="Suarez D.L."/>
            <person name="Swayne D.E."/>
        </authorList>
    </citation>
    <scope>NUCLEOTIDE SEQUENCE [LARGE SCALE GENOMIC DNA]</scope>
    <source>
        <strain evidence="3 4">DSM 5090</strain>
    </source>
</reference>
<accession>A0A1W2ERS3</accession>
<feature type="chain" id="PRO_5012709664" evidence="1">
    <location>
        <begin position="24"/>
        <end position="415"/>
    </location>
</feature>
<dbReference type="InterPro" id="IPR023614">
    <property type="entry name" value="Porin_dom_sf"/>
</dbReference>
<dbReference type="Pfam" id="PF00395">
    <property type="entry name" value="SLH"/>
    <property type="match status" value="1"/>
</dbReference>
<protein>
    <submittedName>
        <fullName evidence="3">S-layer homology domain-containing protein</fullName>
    </submittedName>
</protein>
<evidence type="ECO:0000313" key="4">
    <source>
        <dbReference type="Proteomes" id="UP000192738"/>
    </source>
</evidence>
<dbReference type="RefSeq" id="WP_084578092.1">
    <property type="nucleotide sequence ID" value="NZ_CP155572.1"/>
</dbReference>
<evidence type="ECO:0000256" key="1">
    <source>
        <dbReference type="SAM" id="SignalP"/>
    </source>
</evidence>
<keyword evidence="1" id="KW-0732">Signal</keyword>
<dbReference type="EMBL" id="FWXI01000027">
    <property type="protein sequence ID" value="SMD11828.1"/>
    <property type="molecule type" value="Genomic_DNA"/>
</dbReference>
<gene>
    <name evidence="3" type="ORF">SAMN04488500_12765</name>
</gene>
<dbReference type="SUPFAM" id="SSF56935">
    <property type="entry name" value="Porins"/>
    <property type="match status" value="1"/>
</dbReference>
<sequence>MKKTVATTLALVFGLSMAGTVFAANPFADVPAKHWSYDAVQKLANAGIISGSGDGSYQGERTVSRYEMAAIISNAIAHADKANAADKALIDKLAAEYKSELEGLNVRLTKVEKKQGNIEFSGSFRERYEWTKVAPNSGIDSTALKTRVRLNMATQLSDDISFNARLHSESKKTSDDGSAYIDLAYLSGKLFDGVNFTAGRMVLPVGKGLACDTWHDWDGAKINFGNKVKVSAGTAKYHSDGWDSPNYAYADMNYAFTPNFDMSLAYFTDSQDFNEYKTKAIGFSYAFNKFVLKAEYGKNGAEVAKQANNGSEAKGWYSNLKYMGADGSKEHSYGVWVGYRKADRAFDPEWWGTPDATDVAGGRAALNDTKGLEYGFEYTVFKNGILTVQYNDMKDKNGTSPDGRRNLITSLSYSF</sequence>
<name>A0A1W2ERS3_9FIRM</name>
<feature type="domain" description="SLH" evidence="2">
    <location>
        <begin position="23"/>
        <end position="86"/>
    </location>
</feature>
<evidence type="ECO:0000313" key="3">
    <source>
        <dbReference type="EMBL" id="SMD11828.1"/>
    </source>
</evidence>
<dbReference type="PANTHER" id="PTHR43308">
    <property type="entry name" value="OUTER MEMBRANE PROTEIN ALPHA-RELATED"/>
    <property type="match status" value="1"/>
</dbReference>
<dbReference type="STRING" id="112901.SAMN04488500_12765"/>
<keyword evidence="4" id="KW-1185">Reference proteome</keyword>
<dbReference type="OrthoDB" id="5845122at2"/>
<dbReference type="InterPro" id="IPR051465">
    <property type="entry name" value="Cell_Envelope_Struct_Comp"/>
</dbReference>
<dbReference type="PROSITE" id="PS51272">
    <property type="entry name" value="SLH"/>
    <property type="match status" value="1"/>
</dbReference>
<dbReference type="Proteomes" id="UP000192738">
    <property type="component" value="Unassembled WGS sequence"/>
</dbReference>
<dbReference type="PANTHER" id="PTHR43308:SF1">
    <property type="entry name" value="OUTER MEMBRANE PROTEIN ALPHA"/>
    <property type="match status" value="1"/>
</dbReference>